<dbReference type="GO" id="GO:0020011">
    <property type="term" value="C:apicoplast"/>
    <property type="evidence" value="ECO:0007669"/>
    <property type="project" value="UniProtKB-SubCell"/>
</dbReference>
<dbReference type="NCBIfam" id="NF000766">
    <property type="entry name" value="PRK00049.1"/>
    <property type="match status" value="1"/>
</dbReference>
<dbReference type="PRINTS" id="PR00315">
    <property type="entry name" value="ELONGATNFCT"/>
</dbReference>
<gene>
    <name evidence="11" type="ORF">BESB_086410</name>
</gene>
<evidence type="ECO:0000256" key="3">
    <source>
        <dbReference type="ARBA" id="ARBA00022640"/>
    </source>
</evidence>
<dbReference type="GO" id="GO:0003746">
    <property type="term" value="F:translation elongation factor activity"/>
    <property type="evidence" value="ECO:0007669"/>
    <property type="project" value="UniProtKB-KW"/>
</dbReference>
<dbReference type="VEuPathDB" id="ToxoDB:BESB_086410"/>
<dbReference type="InterPro" id="IPR004160">
    <property type="entry name" value="Transl_elong_EFTu/EF1A_C"/>
</dbReference>
<dbReference type="InterPro" id="IPR000795">
    <property type="entry name" value="T_Tr_GTP-bd_dom"/>
</dbReference>
<dbReference type="Pfam" id="PF03144">
    <property type="entry name" value="GTP_EFTU_D2"/>
    <property type="match status" value="1"/>
</dbReference>
<keyword evidence="7" id="KW-0648">Protein biosynthesis</keyword>
<comment type="similarity">
    <text evidence="2">Belongs to the TRAFAC class translation factor GTPase superfamily. Classic translation factor GTPase family. EF-Tu/EF-1A subfamily.</text>
</comment>
<dbReference type="AlphaFoldDB" id="A0A2A9LXQ5"/>
<dbReference type="Proteomes" id="UP000224006">
    <property type="component" value="Apicoplast Pltd"/>
</dbReference>
<dbReference type="InterPro" id="IPR004541">
    <property type="entry name" value="Transl_elong_EFTu/EF1A_bac/org"/>
</dbReference>
<dbReference type="GO" id="GO:0070125">
    <property type="term" value="P:mitochondrial translational elongation"/>
    <property type="evidence" value="ECO:0007669"/>
    <property type="project" value="TreeGrafter"/>
</dbReference>
<comment type="caution">
    <text evidence="11">The sequence shown here is derived from an EMBL/GenBank/DDBJ whole genome shotgun (WGS) entry which is preliminary data.</text>
</comment>
<dbReference type="InterPro" id="IPR004161">
    <property type="entry name" value="EFTu-like_2"/>
</dbReference>
<dbReference type="Pfam" id="PF00009">
    <property type="entry name" value="GTP_EFTU"/>
    <property type="match status" value="1"/>
</dbReference>
<comment type="subcellular location">
    <subcellularLocation>
        <location evidence="1">Plastid</location>
        <location evidence="1">Apicoplast</location>
    </subcellularLocation>
</comment>
<keyword evidence="8" id="KW-0342">GTP-binding</keyword>
<dbReference type="InterPro" id="IPR033720">
    <property type="entry name" value="EFTU_2"/>
</dbReference>
<dbReference type="NCBIfam" id="TIGR00485">
    <property type="entry name" value="EF-Tu"/>
    <property type="match status" value="1"/>
</dbReference>
<dbReference type="GO" id="GO:0005739">
    <property type="term" value="C:mitochondrion"/>
    <property type="evidence" value="ECO:0007669"/>
    <property type="project" value="TreeGrafter"/>
</dbReference>
<evidence type="ECO:0000256" key="8">
    <source>
        <dbReference type="ARBA" id="ARBA00023134"/>
    </source>
</evidence>
<evidence type="ECO:0000313" key="11">
    <source>
        <dbReference type="EMBL" id="PFH30589.1"/>
    </source>
</evidence>
<keyword evidence="3" id="KW-0934">Plastid</keyword>
<dbReference type="Gene3D" id="3.40.50.300">
    <property type="entry name" value="P-loop containing nucleotide triphosphate hydrolases"/>
    <property type="match status" value="1"/>
</dbReference>
<dbReference type="FunFam" id="3.40.50.300:FF:000003">
    <property type="entry name" value="Elongation factor Tu"/>
    <property type="match status" value="1"/>
</dbReference>
<dbReference type="InterPro" id="IPR009001">
    <property type="entry name" value="Transl_elong_EF1A/Init_IF2_C"/>
</dbReference>
<dbReference type="NCBIfam" id="NF009373">
    <property type="entry name" value="PRK12736.1"/>
    <property type="match status" value="1"/>
</dbReference>
<dbReference type="PROSITE" id="PS51722">
    <property type="entry name" value="G_TR_2"/>
    <property type="match status" value="1"/>
</dbReference>
<sequence>MAKEIFKKQKPHINIGTIGHVDHGKTTLTAAITYVLAKQNQAKVKTYNEIDCAPEEIARGITIKTSHIEYETNTRHYAHIDCPGHADYIKNMITGAAQMDGAILVVSAVDGPMPQTKEHLLLAKQIGISNIIVFLNKIDLIDDNEILELVELETRELLDKYNFSSDTTPVITGSALKALDSSNTSTTNIWINKIYELLTALDSYIPLPKRDLDKPFLLAIEDIFSITGRGTVVTGKIERGCIKLGDTVTLLGFNISKNVVIIGLEMFQKTLELGEAGDNVGILLRGIQKTDVKRGMILAKPSTMTLHSIFQADVYILTVAEGGREKPIFEGYCPQFYLYTINITGSIKFTTETKETNTKMILPGDRVKLTVTLIYSIAIEKGIRFAIREGGRTIGAGIITDIIK</sequence>
<evidence type="ECO:0000256" key="6">
    <source>
        <dbReference type="ARBA" id="ARBA00022887"/>
    </source>
</evidence>
<dbReference type="CDD" id="cd03707">
    <property type="entry name" value="EFTU_III"/>
    <property type="match status" value="1"/>
</dbReference>
<dbReference type="InterPro" id="IPR041709">
    <property type="entry name" value="EF-Tu_GTP-bd"/>
</dbReference>
<dbReference type="EMBL" id="NWUJ01000186">
    <property type="protein sequence ID" value="PFH30589.1"/>
    <property type="molecule type" value="Genomic_DNA"/>
</dbReference>
<evidence type="ECO:0000256" key="2">
    <source>
        <dbReference type="ARBA" id="ARBA00007249"/>
    </source>
</evidence>
<proteinExistence type="inferred from homology"/>
<dbReference type="InterPro" id="IPR005225">
    <property type="entry name" value="Small_GTP-bd"/>
</dbReference>
<dbReference type="Gene3D" id="2.40.30.10">
    <property type="entry name" value="Translation factors"/>
    <property type="match status" value="2"/>
</dbReference>
<evidence type="ECO:0000259" key="10">
    <source>
        <dbReference type="PROSITE" id="PS51722"/>
    </source>
</evidence>
<organism evidence="11 12">
    <name type="scientific">Besnoitia besnoiti</name>
    <name type="common">Apicomplexan protozoan</name>
    <dbReference type="NCBI Taxonomy" id="94643"/>
    <lineage>
        <taxon>Eukaryota</taxon>
        <taxon>Sar</taxon>
        <taxon>Alveolata</taxon>
        <taxon>Apicomplexa</taxon>
        <taxon>Conoidasida</taxon>
        <taxon>Coccidia</taxon>
        <taxon>Eucoccidiorida</taxon>
        <taxon>Eimeriorina</taxon>
        <taxon>Sarcocystidae</taxon>
        <taxon>Besnoitia</taxon>
    </lineage>
</organism>
<dbReference type="NCBIfam" id="NF009372">
    <property type="entry name" value="PRK12735.1"/>
    <property type="match status" value="1"/>
</dbReference>
<evidence type="ECO:0000256" key="9">
    <source>
        <dbReference type="ARBA" id="ARBA00071511"/>
    </source>
</evidence>
<dbReference type="PANTHER" id="PTHR43721:SF22">
    <property type="entry name" value="ELONGATION FACTOR TU, MITOCHONDRIAL"/>
    <property type="match status" value="1"/>
</dbReference>
<keyword evidence="12" id="KW-1185">Reference proteome</keyword>
<keyword evidence="4" id="KW-0547">Nucleotide-binding</keyword>
<dbReference type="STRING" id="94643.A0A2A9LXQ5"/>
<name>A0A2A9LXQ5_BESBE</name>
<dbReference type="Pfam" id="PF03143">
    <property type="entry name" value="GTP_EFTU_D3"/>
    <property type="match status" value="1"/>
</dbReference>
<evidence type="ECO:0000256" key="4">
    <source>
        <dbReference type="ARBA" id="ARBA00022741"/>
    </source>
</evidence>
<dbReference type="InterPro" id="IPR050055">
    <property type="entry name" value="EF-Tu_GTPase"/>
</dbReference>
<dbReference type="InterPro" id="IPR027417">
    <property type="entry name" value="P-loop_NTPase"/>
</dbReference>
<evidence type="ECO:0000256" key="7">
    <source>
        <dbReference type="ARBA" id="ARBA00022917"/>
    </source>
</evidence>
<dbReference type="GO" id="GO:0005525">
    <property type="term" value="F:GTP binding"/>
    <property type="evidence" value="ECO:0007669"/>
    <property type="project" value="UniProtKB-KW"/>
</dbReference>
<dbReference type="OrthoDB" id="2067at2759"/>
<evidence type="ECO:0000256" key="5">
    <source>
        <dbReference type="ARBA" id="ARBA00022768"/>
    </source>
</evidence>
<reference evidence="11 12" key="1">
    <citation type="submission" date="2017-09" db="EMBL/GenBank/DDBJ databases">
        <title>Genome sequencing of Besnoitia besnoiti strain Bb-Ger1.</title>
        <authorList>
            <person name="Schares G."/>
            <person name="Venepally P."/>
            <person name="Lorenzi H.A."/>
        </authorList>
    </citation>
    <scope>NUCLEOTIDE SEQUENCE [LARGE SCALE GENOMIC DNA]</scope>
    <source>
        <strain evidence="11 12">Bb-Ger1</strain>
    </source>
</reference>
<dbReference type="PANTHER" id="PTHR43721">
    <property type="entry name" value="ELONGATION FACTOR TU-RELATED"/>
    <property type="match status" value="1"/>
</dbReference>
<dbReference type="SUPFAM" id="SSF50447">
    <property type="entry name" value="Translation proteins"/>
    <property type="match status" value="1"/>
</dbReference>
<dbReference type="GeneID" id="40313567"/>
<keyword evidence="6" id="KW-0933">Apicoplast</keyword>
<accession>A0A2A9LXQ5</accession>
<dbReference type="CDD" id="cd03697">
    <property type="entry name" value="EFTU_II"/>
    <property type="match status" value="1"/>
</dbReference>
<dbReference type="HAMAP" id="MF_00118_B">
    <property type="entry name" value="EF_Tu_B"/>
    <property type="match status" value="1"/>
</dbReference>
<evidence type="ECO:0000313" key="12">
    <source>
        <dbReference type="Proteomes" id="UP000224006"/>
    </source>
</evidence>
<dbReference type="FunFam" id="2.40.30.10:FF:000001">
    <property type="entry name" value="Elongation factor Tu"/>
    <property type="match status" value="1"/>
</dbReference>
<dbReference type="SUPFAM" id="SSF50465">
    <property type="entry name" value="EF-Tu/eEF-1alpha/eIF2-gamma C-terminal domain"/>
    <property type="match status" value="1"/>
</dbReference>
<dbReference type="RefSeq" id="XP_029214602.1">
    <property type="nucleotide sequence ID" value="NW_021703914.1"/>
</dbReference>
<dbReference type="SUPFAM" id="SSF52540">
    <property type="entry name" value="P-loop containing nucleoside triphosphate hydrolases"/>
    <property type="match status" value="1"/>
</dbReference>
<dbReference type="NCBIfam" id="TIGR00231">
    <property type="entry name" value="small_GTP"/>
    <property type="match status" value="1"/>
</dbReference>
<dbReference type="CDD" id="cd01884">
    <property type="entry name" value="EF_Tu"/>
    <property type="match status" value="1"/>
</dbReference>
<dbReference type="InterPro" id="IPR009000">
    <property type="entry name" value="Transl_B-barrel_sf"/>
</dbReference>
<protein>
    <recommendedName>
        <fullName evidence="9">Elongation factor Tu, apicoplast</fullName>
    </recommendedName>
</protein>
<evidence type="ECO:0000256" key="1">
    <source>
        <dbReference type="ARBA" id="ARBA00004467"/>
    </source>
</evidence>
<dbReference type="GO" id="GO:0003924">
    <property type="term" value="F:GTPase activity"/>
    <property type="evidence" value="ECO:0007669"/>
    <property type="project" value="InterPro"/>
</dbReference>
<keyword evidence="5 11" id="KW-0251">Elongation factor</keyword>
<feature type="domain" description="Tr-type G" evidence="10">
    <location>
        <begin position="10"/>
        <end position="209"/>
    </location>
</feature>